<evidence type="ECO:0000313" key="1">
    <source>
        <dbReference type="EMBL" id="KAK8078085.1"/>
    </source>
</evidence>
<comment type="caution">
    <text evidence="1">The sequence shown here is derived from an EMBL/GenBank/DDBJ whole genome shotgun (WGS) entry which is preliminary data.</text>
</comment>
<dbReference type="EMBL" id="JAQQWM010000002">
    <property type="protein sequence ID" value="KAK8078085.1"/>
    <property type="molecule type" value="Genomic_DNA"/>
</dbReference>
<evidence type="ECO:0008006" key="3">
    <source>
        <dbReference type="Google" id="ProtNLM"/>
    </source>
</evidence>
<proteinExistence type="predicted"/>
<accession>A0ABR1W3L7</accession>
<evidence type="ECO:0000313" key="2">
    <source>
        <dbReference type="Proteomes" id="UP001446871"/>
    </source>
</evidence>
<dbReference type="Proteomes" id="UP001446871">
    <property type="component" value="Unassembled WGS sequence"/>
</dbReference>
<organism evidence="1 2">
    <name type="scientific">Apiospora saccharicola</name>
    <dbReference type="NCBI Taxonomy" id="335842"/>
    <lineage>
        <taxon>Eukaryota</taxon>
        <taxon>Fungi</taxon>
        <taxon>Dikarya</taxon>
        <taxon>Ascomycota</taxon>
        <taxon>Pezizomycotina</taxon>
        <taxon>Sordariomycetes</taxon>
        <taxon>Xylariomycetidae</taxon>
        <taxon>Amphisphaeriales</taxon>
        <taxon>Apiosporaceae</taxon>
        <taxon>Apiospora</taxon>
    </lineage>
</organism>
<reference evidence="1 2" key="1">
    <citation type="submission" date="2023-01" db="EMBL/GenBank/DDBJ databases">
        <title>Analysis of 21 Apiospora genomes using comparative genomics revels a genus with tremendous synthesis potential of carbohydrate active enzymes and secondary metabolites.</title>
        <authorList>
            <person name="Sorensen T."/>
        </authorList>
    </citation>
    <scope>NUCLEOTIDE SEQUENCE [LARGE SCALE GENOMIC DNA]</scope>
    <source>
        <strain evidence="1 2">CBS 83171</strain>
    </source>
</reference>
<protein>
    <recommendedName>
        <fullName evidence="3">Secreted protein</fullName>
    </recommendedName>
</protein>
<gene>
    <name evidence="1" type="ORF">PG996_004255</name>
</gene>
<name>A0ABR1W3L7_9PEZI</name>
<keyword evidence="2" id="KW-1185">Reference proteome</keyword>
<sequence>MSFFSFSISFSSFFFFSLSFFLFSLCLFAFYLRPVTAFTAACTPLLALRACRGGGGGGAVVVDTCIRALGRVTTWVTVSEPSGPATRSEAEALLFRKLRIRGPRKCDQLLVIYRLQGSLKTGQIFELFSSGSYILTREASLEFFLKVVLGFAGLA</sequence>